<dbReference type="InterPro" id="IPR018062">
    <property type="entry name" value="HTH_AraC-typ_CS"/>
</dbReference>
<accession>A0A1H9AMI8</accession>
<dbReference type="GO" id="GO:0043565">
    <property type="term" value="F:sequence-specific DNA binding"/>
    <property type="evidence" value="ECO:0007669"/>
    <property type="project" value="InterPro"/>
</dbReference>
<keyword evidence="7" id="KW-0804">Transcription</keyword>
<dbReference type="AlphaFoldDB" id="A0A1H9AMI8"/>
<keyword evidence="4" id="KW-0732">Signal</keyword>
<gene>
    <name evidence="11" type="ORF">SAMN02787113_00544</name>
</gene>
<evidence type="ECO:0000313" key="11">
    <source>
        <dbReference type="EMBL" id="SEP77603.1"/>
    </source>
</evidence>
<protein>
    <submittedName>
        <fullName evidence="11">Transcriptional regulator, AraC family</fullName>
    </submittedName>
</protein>
<feature type="domain" description="HTH araC/xylS-type" evidence="9">
    <location>
        <begin position="187"/>
        <end position="285"/>
    </location>
</feature>
<dbReference type="InterPro" id="IPR051313">
    <property type="entry name" value="Bact_iron-sidero_bind"/>
</dbReference>
<dbReference type="GO" id="GO:0003700">
    <property type="term" value="F:DNA-binding transcription factor activity"/>
    <property type="evidence" value="ECO:0007669"/>
    <property type="project" value="InterPro"/>
</dbReference>
<keyword evidence="6" id="KW-0238">DNA-binding</keyword>
<comment type="caution">
    <text evidence="11">The sequence shown here is derived from an EMBL/GenBank/DDBJ whole genome shotgun (WGS) entry which is preliminary data.</text>
</comment>
<evidence type="ECO:0000256" key="4">
    <source>
        <dbReference type="ARBA" id="ARBA00022729"/>
    </source>
</evidence>
<evidence type="ECO:0000256" key="2">
    <source>
        <dbReference type="ARBA" id="ARBA00008814"/>
    </source>
</evidence>
<dbReference type="PRINTS" id="PR00032">
    <property type="entry name" value="HTHARAC"/>
</dbReference>
<reference evidence="11 12" key="1">
    <citation type="submission" date="2016-10" db="EMBL/GenBank/DDBJ databases">
        <authorList>
            <person name="Varghese N."/>
            <person name="Submissions S."/>
        </authorList>
    </citation>
    <scope>NUCLEOTIDE SEQUENCE [LARGE SCALE GENOMIC DNA]</scope>
    <source>
        <strain evidence="11 12">TC-13</strain>
    </source>
</reference>
<evidence type="ECO:0000256" key="1">
    <source>
        <dbReference type="ARBA" id="ARBA00004193"/>
    </source>
</evidence>
<proteinExistence type="inferred from homology"/>
<evidence type="ECO:0000256" key="5">
    <source>
        <dbReference type="ARBA" id="ARBA00023015"/>
    </source>
</evidence>
<dbReference type="InterPro" id="IPR002491">
    <property type="entry name" value="ABC_transptr_periplasmic_BD"/>
</dbReference>
<dbReference type="InterPro" id="IPR020449">
    <property type="entry name" value="Tscrpt_reg_AraC-type_HTH"/>
</dbReference>
<dbReference type="SUPFAM" id="SSF53807">
    <property type="entry name" value="Helical backbone' metal receptor"/>
    <property type="match status" value="1"/>
</dbReference>
<keyword evidence="3" id="KW-0813">Transport</keyword>
<dbReference type="PROSITE" id="PS00041">
    <property type="entry name" value="HTH_ARAC_FAMILY_1"/>
    <property type="match status" value="1"/>
</dbReference>
<evidence type="ECO:0000313" key="12">
    <source>
        <dbReference type="Proteomes" id="UP000199410"/>
    </source>
</evidence>
<dbReference type="PANTHER" id="PTHR30532">
    <property type="entry name" value="IRON III DICITRATE-BINDING PERIPLASMIC PROTEIN"/>
    <property type="match status" value="1"/>
</dbReference>
<dbReference type="GO" id="GO:1901678">
    <property type="term" value="P:iron coordination entity transport"/>
    <property type="evidence" value="ECO:0007669"/>
    <property type="project" value="UniProtKB-ARBA"/>
</dbReference>
<evidence type="ECO:0000259" key="9">
    <source>
        <dbReference type="PROSITE" id="PS01124"/>
    </source>
</evidence>
<dbReference type="Pfam" id="PF12833">
    <property type="entry name" value="HTH_18"/>
    <property type="match status" value="1"/>
</dbReference>
<evidence type="ECO:0000256" key="6">
    <source>
        <dbReference type="ARBA" id="ARBA00023125"/>
    </source>
</evidence>
<dbReference type="Gene3D" id="1.10.10.60">
    <property type="entry name" value="Homeodomain-like"/>
    <property type="match status" value="2"/>
</dbReference>
<feature type="compositionally biased region" description="Polar residues" evidence="8">
    <location>
        <begin position="354"/>
        <end position="372"/>
    </location>
</feature>
<evidence type="ECO:0000256" key="3">
    <source>
        <dbReference type="ARBA" id="ARBA00022448"/>
    </source>
</evidence>
<evidence type="ECO:0000256" key="8">
    <source>
        <dbReference type="SAM" id="MobiDB-lite"/>
    </source>
</evidence>
<comment type="subcellular location">
    <subcellularLocation>
        <location evidence="1">Cell membrane</location>
        <topology evidence="1">Lipid-anchor</topology>
    </subcellularLocation>
</comment>
<evidence type="ECO:0000256" key="7">
    <source>
        <dbReference type="ARBA" id="ARBA00023163"/>
    </source>
</evidence>
<dbReference type="PANTHER" id="PTHR30532:SF26">
    <property type="entry name" value="IRON(3+)-HYDROXAMATE-BINDING PROTEIN FHUD"/>
    <property type="match status" value="1"/>
</dbReference>
<name>A0A1H9AMI8_9BACI</name>
<feature type="region of interest" description="Disordered" evidence="8">
    <location>
        <begin position="354"/>
        <end position="376"/>
    </location>
</feature>
<keyword evidence="5" id="KW-0805">Transcription regulation</keyword>
<dbReference type="SUPFAM" id="SSF46689">
    <property type="entry name" value="Homeodomain-like"/>
    <property type="match status" value="2"/>
</dbReference>
<dbReference type="PROSITE" id="PS01124">
    <property type="entry name" value="HTH_ARAC_FAMILY_2"/>
    <property type="match status" value="1"/>
</dbReference>
<dbReference type="SMART" id="SM00342">
    <property type="entry name" value="HTH_ARAC"/>
    <property type="match status" value="1"/>
</dbReference>
<dbReference type="InterPro" id="IPR009057">
    <property type="entry name" value="Homeodomain-like_sf"/>
</dbReference>
<dbReference type="Proteomes" id="UP000199410">
    <property type="component" value="Unassembled WGS sequence"/>
</dbReference>
<dbReference type="EMBL" id="FOEL01000002">
    <property type="protein sequence ID" value="SEP77603.1"/>
    <property type="molecule type" value="Genomic_DNA"/>
</dbReference>
<dbReference type="Pfam" id="PF01497">
    <property type="entry name" value="Peripla_BP_2"/>
    <property type="match status" value="1"/>
</dbReference>
<sequence length="651" mass="74182">MNIGEQIQLWNQVVIRVLDVRIKRIGRGDVIYDYVTPASMFMFVANGHAELWVNDEVWLSERFHLLHIGKGQRLTVQTTDFLDLYMILYNASLPASALREFHMMMQTDNPFMKSWAVSPSEPLFMLEMLESMFADWQQINNKQVDKENNLKNDHELMRLKAKGDFIRFVHAALQERMEHVHAPSLTEQVVRYIAKNYCGMISMEQLAQQMNYTPQYISRKFKEQMGCSPLDYTIRLRIDLARRLLCDTEATLQEVAAYVGYPDTIYFNRMFKKQTGITPGEYRKQYQDIGSKDTMNWTKLSIVAPHPAMYHLIDSDIHYQLMLDGGNDMAIRKKNLLAMALLCLTMVTSGCGTSSEGANKNSDSTESNQSKSEVPANIQMRTMTTALGDVKVPAQPQRVAAPAYLGTVLALDVQPVASVSFLMDSPYIEGMLDGVTDVGDSLEALVQLKPDLIITQLNQEEAVEKYSLIAPTVAMPYNSFETIQEEIRYFGDLLDKKDVAEKWITNFESHTNKLREEVQHVLNEGETVSVMQEYDGKVFLFGPKSGRGGRIMYEILGATPPSTVPEHMLAESFYEFSLEMLPEYTGDYLVLTTKSTLEELQADPIWGNLPAIRDGKVYLWNESQSWFRDPIAVEGQIDNLAKWIIEATKTK</sequence>
<dbReference type="RefSeq" id="WP_089984636.1">
    <property type="nucleotide sequence ID" value="NZ_FOCR01000001.1"/>
</dbReference>
<dbReference type="GO" id="GO:0030288">
    <property type="term" value="C:outer membrane-bounded periplasmic space"/>
    <property type="evidence" value="ECO:0007669"/>
    <property type="project" value="TreeGrafter"/>
</dbReference>
<dbReference type="GO" id="GO:0005886">
    <property type="term" value="C:plasma membrane"/>
    <property type="evidence" value="ECO:0007669"/>
    <property type="project" value="UniProtKB-SubCell"/>
</dbReference>
<dbReference type="PROSITE" id="PS50983">
    <property type="entry name" value="FE_B12_PBP"/>
    <property type="match status" value="1"/>
</dbReference>
<dbReference type="InterPro" id="IPR018060">
    <property type="entry name" value="HTH_AraC"/>
</dbReference>
<comment type="similarity">
    <text evidence="2">Belongs to the bacterial solute-binding protein 8 family.</text>
</comment>
<evidence type="ECO:0000259" key="10">
    <source>
        <dbReference type="PROSITE" id="PS50983"/>
    </source>
</evidence>
<organism evidence="11 12">
    <name type="scientific">Lysinibacillus fusiformis</name>
    <dbReference type="NCBI Taxonomy" id="28031"/>
    <lineage>
        <taxon>Bacteria</taxon>
        <taxon>Bacillati</taxon>
        <taxon>Bacillota</taxon>
        <taxon>Bacilli</taxon>
        <taxon>Bacillales</taxon>
        <taxon>Bacillaceae</taxon>
        <taxon>Lysinibacillus</taxon>
    </lineage>
</organism>
<dbReference type="Gene3D" id="3.40.50.1980">
    <property type="entry name" value="Nitrogenase molybdenum iron protein domain"/>
    <property type="match status" value="2"/>
</dbReference>
<feature type="domain" description="Fe/B12 periplasmic-binding" evidence="10">
    <location>
        <begin position="396"/>
        <end position="648"/>
    </location>
</feature>